<keyword evidence="2" id="KW-1185">Reference proteome</keyword>
<dbReference type="Proteomes" id="UP000187455">
    <property type="component" value="Unassembled WGS sequence"/>
</dbReference>
<dbReference type="STRING" id="133383.A0A1R0GMY4"/>
<evidence type="ECO:0000313" key="2">
    <source>
        <dbReference type="Proteomes" id="UP000187455"/>
    </source>
</evidence>
<gene>
    <name evidence="1" type="ORF">AYI68_g7699</name>
</gene>
<proteinExistence type="predicted"/>
<dbReference type="AlphaFoldDB" id="A0A1R0GMY4"/>
<accession>A0A1R0GMY4</accession>
<organism evidence="1 2">
    <name type="scientific">Smittium mucronatum</name>
    <dbReference type="NCBI Taxonomy" id="133383"/>
    <lineage>
        <taxon>Eukaryota</taxon>
        <taxon>Fungi</taxon>
        <taxon>Fungi incertae sedis</taxon>
        <taxon>Zoopagomycota</taxon>
        <taxon>Kickxellomycotina</taxon>
        <taxon>Harpellomycetes</taxon>
        <taxon>Harpellales</taxon>
        <taxon>Legeriomycetaceae</taxon>
        <taxon>Smittium</taxon>
    </lineage>
</organism>
<evidence type="ECO:0000313" key="1">
    <source>
        <dbReference type="EMBL" id="OLY78255.1"/>
    </source>
</evidence>
<protein>
    <submittedName>
        <fullName evidence="1">Uncharacterized protein</fullName>
    </submittedName>
</protein>
<name>A0A1R0GMY4_9FUNG</name>
<sequence length="127" mass="14173">MANPEPNVTSRISWLGKSTKTKEYSYPLIFNNFSGSRAQMTVQYTVPKVVDTDTIHIETKLTAFIQPGPLNKMLGLSASELVVDKAEDRTHTDGVVKWDLELDIDEQQIATLTMIVTCPTDFKIIGL</sequence>
<reference evidence="1 2" key="1">
    <citation type="journal article" date="2016" name="Mol. Biol. Evol.">
        <title>Genome-Wide Survey of Gut Fungi (Harpellales) Reveals the First Horizontally Transferred Ubiquitin Gene from a Mosquito Host.</title>
        <authorList>
            <person name="Wang Y."/>
            <person name="White M.M."/>
            <person name="Kvist S."/>
            <person name="Moncalvo J.M."/>
        </authorList>
    </citation>
    <scope>NUCLEOTIDE SEQUENCE [LARGE SCALE GENOMIC DNA]</scope>
    <source>
        <strain evidence="1 2">ALG-7-W6</strain>
    </source>
</reference>
<dbReference type="EMBL" id="LSSL01006840">
    <property type="protein sequence ID" value="OLY78255.1"/>
    <property type="molecule type" value="Genomic_DNA"/>
</dbReference>
<comment type="caution">
    <text evidence="1">The sequence shown here is derived from an EMBL/GenBank/DDBJ whole genome shotgun (WGS) entry which is preliminary data.</text>
</comment>